<dbReference type="RefSeq" id="WP_305106316.1">
    <property type="nucleotide sequence ID" value="NZ_JAUTWS010000029.1"/>
</dbReference>
<comment type="caution">
    <text evidence="7">The sequence shown here is derived from an EMBL/GenBank/DDBJ whole genome shotgun (WGS) entry which is preliminary data.</text>
</comment>
<name>A0ABT9E5L0_9PROT</name>
<comment type="similarity">
    <text evidence="2">Belongs to the ABC transporter superfamily.</text>
</comment>
<evidence type="ECO:0000256" key="2">
    <source>
        <dbReference type="ARBA" id="ARBA00005417"/>
    </source>
</evidence>
<protein>
    <submittedName>
        <fullName evidence="7">ABC transporter ATP-binding protein</fullName>
    </submittedName>
</protein>
<keyword evidence="3" id="KW-0813">Transport</keyword>
<dbReference type="PROSITE" id="PS00211">
    <property type="entry name" value="ABC_TRANSPORTER_1"/>
    <property type="match status" value="1"/>
</dbReference>
<dbReference type="InterPro" id="IPR050319">
    <property type="entry name" value="ABC_transp_ATP-bind"/>
</dbReference>
<dbReference type="InterPro" id="IPR017871">
    <property type="entry name" value="ABC_transporter-like_CS"/>
</dbReference>
<dbReference type="InterPro" id="IPR003593">
    <property type="entry name" value="AAA+_ATPase"/>
</dbReference>
<dbReference type="SMART" id="SM00382">
    <property type="entry name" value="AAA"/>
    <property type="match status" value="1"/>
</dbReference>
<gene>
    <name evidence="7" type="ORF">Q7A36_24130</name>
</gene>
<dbReference type="InterPro" id="IPR013563">
    <property type="entry name" value="Oligopep_ABC_C"/>
</dbReference>
<dbReference type="EMBL" id="JAUTWS010000029">
    <property type="protein sequence ID" value="MDO9711457.1"/>
    <property type="molecule type" value="Genomic_DNA"/>
</dbReference>
<dbReference type="PANTHER" id="PTHR43776">
    <property type="entry name" value="TRANSPORT ATP-BINDING PROTEIN"/>
    <property type="match status" value="1"/>
</dbReference>
<dbReference type="GO" id="GO:0005524">
    <property type="term" value="F:ATP binding"/>
    <property type="evidence" value="ECO:0007669"/>
    <property type="project" value="UniProtKB-KW"/>
</dbReference>
<proteinExistence type="inferred from homology"/>
<evidence type="ECO:0000256" key="4">
    <source>
        <dbReference type="ARBA" id="ARBA00022741"/>
    </source>
</evidence>
<evidence type="ECO:0000259" key="6">
    <source>
        <dbReference type="PROSITE" id="PS50893"/>
    </source>
</evidence>
<dbReference type="Pfam" id="PF00005">
    <property type="entry name" value="ABC_tran"/>
    <property type="match status" value="1"/>
</dbReference>
<dbReference type="CDD" id="cd03257">
    <property type="entry name" value="ABC_NikE_OppD_transporters"/>
    <property type="match status" value="1"/>
</dbReference>
<evidence type="ECO:0000313" key="8">
    <source>
        <dbReference type="Proteomes" id="UP001243009"/>
    </source>
</evidence>
<organism evidence="7 8">
    <name type="scientific">Paracraurococcus lichenis</name>
    <dbReference type="NCBI Taxonomy" id="3064888"/>
    <lineage>
        <taxon>Bacteria</taxon>
        <taxon>Pseudomonadati</taxon>
        <taxon>Pseudomonadota</taxon>
        <taxon>Alphaproteobacteria</taxon>
        <taxon>Acetobacterales</taxon>
        <taxon>Roseomonadaceae</taxon>
        <taxon>Paracraurococcus</taxon>
    </lineage>
</organism>
<dbReference type="PROSITE" id="PS50893">
    <property type="entry name" value="ABC_TRANSPORTER_2"/>
    <property type="match status" value="1"/>
</dbReference>
<dbReference type="Proteomes" id="UP001243009">
    <property type="component" value="Unassembled WGS sequence"/>
</dbReference>
<dbReference type="Gene3D" id="3.40.50.300">
    <property type="entry name" value="P-loop containing nucleotide triphosphate hydrolases"/>
    <property type="match status" value="1"/>
</dbReference>
<evidence type="ECO:0000313" key="7">
    <source>
        <dbReference type="EMBL" id="MDO9711457.1"/>
    </source>
</evidence>
<dbReference type="InterPro" id="IPR003439">
    <property type="entry name" value="ABC_transporter-like_ATP-bd"/>
</dbReference>
<accession>A0ABT9E5L0</accession>
<reference evidence="7 8" key="1">
    <citation type="submission" date="2023-08" db="EMBL/GenBank/DDBJ databases">
        <title>The draft genome sequence of Paracraurococcus sp. LOR1-02.</title>
        <authorList>
            <person name="Kingkaew E."/>
            <person name="Tanasupawat S."/>
        </authorList>
    </citation>
    <scope>NUCLEOTIDE SEQUENCE [LARGE SCALE GENOMIC DNA]</scope>
    <source>
        <strain evidence="7 8">LOR1-02</strain>
    </source>
</reference>
<keyword evidence="5 7" id="KW-0067">ATP-binding</keyword>
<dbReference type="SUPFAM" id="SSF52540">
    <property type="entry name" value="P-loop containing nucleoside triphosphate hydrolases"/>
    <property type="match status" value="1"/>
</dbReference>
<dbReference type="PANTHER" id="PTHR43776:SF7">
    <property type="entry name" value="D,D-DIPEPTIDE TRANSPORT ATP-BINDING PROTEIN DDPF-RELATED"/>
    <property type="match status" value="1"/>
</dbReference>
<evidence type="ECO:0000256" key="1">
    <source>
        <dbReference type="ARBA" id="ARBA00004417"/>
    </source>
</evidence>
<comment type="subcellular location">
    <subcellularLocation>
        <location evidence="1">Cell inner membrane</location>
        <topology evidence="1">Peripheral membrane protein</topology>
    </subcellularLocation>
</comment>
<dbReference type="InterPro" id="IPR027417">
    <property type="entry name" value="P-loop_NTPase"/>
</dbReference>
<keyword evidence="8" id="KW-1185">Reference proteome</keyword>
<dbReference type="Pfam" id="PF08352">
    <property type="entry name" value="oligo_HPY"/>
    <property type="match status" value="1"/>
</dbReference>
<evidence type="ECO:0000256" key="5">
    <source>
        <dbReference type="ARBA" id="ARBA00022840"/>
    </source>
</evidence>
<keyword evidence="4" id="KW-0547">Nucleotide-binding</keyword>
<sequence length="326" mass="34843">MTAPLLAVDDLVVDYRTPRGTLRAVDRVSLAVARGETLGLVGESGCGKSSLGRAIVQLVEPSAGAIRLDGTDIIRLPARTRHALRPRVQMIFQDPAGALDPRHRIGWSIAAPLRVGSSGGGPAARRARVAELMQLVDLRPELAERLPHELSGGQRQRVGIARALATRPDLIVCDEPVSALDLSLQAQVINLLRRLQRDQGIAYLFISHDIGVVEHVADRIAVMYLGQIVEVTSRQDLRQAAHPYTRALLAASPVIDPGRSRIGSKSVIGGDLPSPFAPPRGCRFHTRCSHAMPICRAQEPPLLATAPGQLAACFLHAANPATATAA</sequence>
<dbReference type="NCBIfam" id="TIGR01727">
    <property type="entry name" value="oligo_HPY"/>
    <property type="match status" value="1"/>
</dbReference>
<evidence type="ECO:0000256" key="3">
    <source>
        <dbReference type="ARBA" id="ARBA00022448"/>
    </source>
</evidence>
<feature type="domain" description="ABC transporter" evidence="6">
    <location>
        <begin position="6"/>
        <end position="250"/>
    </location>
</feature>